<feature type="compositionally biased region" description="Basic residues" evidence="1">
    <location>
        <begin position="79"/>
        <end position="91"/>
    </location>
</feature>
<protein>
    <submittedName>
        <fullName evidence="2">Eukaryotic translation initiation factor isoform 4G-1</fullName>
    </submittedName>
</protein>
<keyword evidence="3" id="KW-1185">Reference proteome</keyword>
<feature type="region of interest" description="Disordered" evidence="1">
    <location>
        <begin position="453"/>
        <end position="488"/>
    </location>
</feature>
<gene>
    <name evidence="2" type="ORF">F511_32158</name>
</gene>
<name>A0A2Z7AFJ8_9LAMI</name>
<dbReference type="EMBL" id="KV015616">
    <property type="protein sequence ID" value="KZV20547.1"/>
    <property type="molecule type" value="Genomic_DNA"/>
</dbReference>
<evidence type="ECO:0000313" key="2">
    <source>
        <dbReference type="EMBL" id="KZV20547.1"/>
    </source>
</evidence>
<feature type="region of interest" description="Disordered" evidence="1">
    <location>
        <begin position="72"/>
        <end position="91"/>
    </location>
</feature>
<keyword evidence="2" id="KW-0648">Protein biosynthesis</keyword>
<feature type="region of interest" description="Disordered" evidence="1">
    <location>
        <begin position="143"/>
        <end position="167"/>
    </location>
</feature>
<proteinExistence type="predicted"/>
<sequence length="488" mass="54454">MDWGSVLFGILKKMVSPGTKQAKCFVIQISLLLESVPNLELGASLEFPSSKILTDNTIHRYISVIDKSGAQEPADAPKFKKAPKTKVASRKRPADIPLDVPVVKKKRTSKKKSTLKLVAVAQEAIPIQIVPAESAVEPMVEDQQAETEDVVNRPAAEEETPVDRPAEEIASVEQRLDFSTEGQDVAKGDRVGTWFDRALAEEIATASDDSPTEKVNDEEIPWFVRPFLSADHDNERLFETGSDSVDTMDFEVHSQTLPVVRNTNVDPAADIPLPSASIEITKIMGTKIQIPGVDEKLCYLDSLPKITADDKGKELLFEKDPVKGHPAREHYFSICANIDFLVKLREQIIEEVDRFFHSFSFKKLESINVEEMSQKEDLVLSWGETESIHEALSRKRTCCSAIFEGSPHDRGAVIARTNTNTPSKCWIRTMIYVNGVWTVEPCADRWVKIPQQGEGVSSRVPQPTRARVPVRVERHPLPTREPSPDAQK</sequence>
<evidence type="ECO:0000313" key="3">
    <source>
        <dbReference type="Proteomes" id="UP000250235"/>
    </source>
</evidence>
<evidence type="ECO:0000256" key="1">
    <source>
        <dbReference type="SAM" id="MobiDB-lite"/>
    </source>
</evidence>
<dbReference type="AlphaFoldDB" id="A0A2Z7AFJ8"/>
<accession>A0A2Z7AFJ8</accession>
<reference evidence="2 3" key="1">
    <citation type="journal article" date="2015" name="Proc. Natl. Acad. Sci. U.S.A.">
        <title>The resurrection genome of Boea hygrometrica: A blueprint for survival of dehydration.</title>
        <authorList>
            <person name="Xiao L."/>
            <person name="Yang G."/>
            <person name="Zhang L."/>
            <person name="Yang X."/>
            <person name="Zhao S."/>
            <person name="Ji Z."/>
            <person name="Zhou Q."/>
            <person name="Hu M."/>
            <person name="Wang Y."/>
            <person name="Chen M."/>
            <person name="Xu Y."/>
            <person name="Jin H."/>
            <person name="Xiao X."/>
            <person name="Hu G."/>
            <person name="Bao F."/>
            <person name="Hu Y."/>
            <person name="Wan P."/>
            <person name="Li L."/>
            <person name="Deng X."/>
            <person name="Kuang T."/>
            <person name="Xiang C."/>
            <person name="Zhu J.K."/>
            <person name="Oliver M.J."/>
            <person name="He Y."/>
        </authorList>
    </citation>
    <scope>NUCLEOTIDE SEQUENCE [LARGE SCALE GENOMIC DNA]</scope>
    <source>
        <strain evidence="3">cv. XS01</strain>
    </source>
</reference>
<dbReference type="Proteomes" id="UP000250235">
    <property type="component" value="Unassembled WGS sequence"/>
</dbReference>
<keyword evidence="2" id="KW-0396">Initiation factor</keyword>
<organism evidence="2 3">
    <name type="scientific">Dorcoceras hygrometricum</name>
    <dbReference type="NCBI Taxonomy" id="472368"/>
    <lineage>
        <taxon>Eukaryota</taxon>
        <taxon>Viridiplantae</taxon>
        <taxon>Streptophyta</taxon>
        <taxon>Embryophyta</taxon>
        <taxon>Tracheophyta</taxon>
        <taxon>Spermatophyta</taxon>
        <taxon>Magnoliopsida</taxon>
        <taxon>eudicotyledons</taxon>
        <taxon>Gunneridae</taxon>
        <taxon>Pentapetalae</taxon>
        <taxon>asterids</taxon>
        <taxon>lamiids</taxon>
        <taxon>Lamiales</taxon>
        <taxon>Gesneriaceae</taxon>
        <taxon>Didymocarpoideae</taxon>
        <taxon>Trichosporeae</taxon>
        <taxon>Loxocarpinae</taxon>
        <taxon>Dorcoceras</taxon>
    </lineage>
</organism>
<dbReference type="GO" id="GO:0003743">
    <property type="term" value="F:translation initiation factor activity"/>
    <property type="evidence" value="ECO:0007669"/>
    <property type="project" value="UniProtKB-KW"/>
</dbReference>